<protein>
    <submittedName>
        <fullName evidence="2">Alpha/beta hydrolase fold domain-containing protein</fullName>
    </submittedName>
</protein>
<sequence>MWACYLGEHGDRKSPLAAPSRASTLEGLTPALVITVEVDPLRDEAENYAQQLAAAGVPVEHVRIPGLIHAVLNMSAYVPRSREIITSAGNFLRTRFKQLDTERVADPV</sequence>
<proteinExistence type="predicted"/>
<gene>
    <name evidence="2" type="ORF">QRX50_20810</name>
</gene>
<dbReference type="KEGG" id="acab:QRX50_20810"/>
<dbReference type="Proteomes" id="UP001236014">
    <property type="component" value="Chromosome"/>
</dbReference>
<feature type="domain" description="Alpha/beta hydrolase fold-3" evidence="1">
    <location>
        <begin position="1"/>
        <end position="72"/>
    </location>
</feature>
<dbReference type="Gene3D" id="3.40.50.1820">
    <property type="entry name" value="alpha/beta hydrolase"/>
    <property type="match status" value="1"/>
</dbReference>
<dbReference type="Pfam" id="PF07859">
    <property type="entry name" value="Abhydrolase_3"/>
    <property type="match status" value="1"/>
</dbReference>
<dbReference type="SUPFAM" id="SSF53474">
    <property type="entry name" value="alpha/beta-Hydrolases"/>
    <property type="match status" value="1"/>
</dbReference>
<evidence type="ECO:0000313" key="2">
    <source>
        <dbReference type="EMBL" id="WIX83025.1"/>
    </source>
</evidence>
<dbReference type="InterPro" id="IPR029058">
    <property type="entry name" value="AB_hydrolase_fold"/>
</dbReference>
<organism evidence="2 3">
    <name type="scientific">Amycolatopsis carbonis</name>
    <dbReference type="NCBI Taxonomy" id="715471"/>
    <lineage>
        <taxon>Bacteria</taxon>
        <taxon>Bacillati</taxon>
        <taxon>Actinomycetota</taxon>
        <taxon>Actinomycetes</taxon>
        <taxon>Pseudonocardiales</taxon>
        <taxon>Pseudonocardiaceae</taxon>
        <taxon>Amycolatopsis</taxon>
    </lineage>
</organism>
<dbReference type="EMBL" id="CP127294">
    <property type="protein sequence ID" value="WIX83025.1"/>
    <property type="molecule type" value="Genomic_DNA"/>
</dbReference>
<dbReference type="InterPro" id="IPR013094">
    <property type="entry name" value="AB_hydrolase_3"/>
</dbReference>
<keyword evidence="3" id="KW-1185">Reference proteome</keyword>
<dbReference type="AlphaFoldDB" id="A0A9Y2IPQ4"/>
<keyword evidence="2" id="KW-0378">Hydrolase</keyword>
<dbReference type="GO" id="GO:0016787">
    <property type="term" value="F:hydrolase activity"/>
    <property type="evidence" value="ECO:0007669"/>
    <property type="project" value="UniProtKB-KW"/>
</dbReference>
<name>A0A9Y2IPQ4_9PSEU</name>
<accession>A0A9Y2IPQ4</accession>
<evidence type="ECO:0000313" key="3">
    <source>
        <dbReference type="Proteomes" id="UP001236014"/>
    </source>
</evidence>
<evidence type="ECO:0000259" key="1">
    <source>
        <dbReference type="Pfam" id="PF07859"/>
    </source>
</evidence>
<reference evidence="2 3" key="1">
    <citation type="submission" date="2023-06" db="EMBL/GenBank/DDBJ databases">
        <authorList>
            <person name="Oyuntsetseg B."/>
            <person name="Kim S.B."/>
        </authorList>
    </citation>
    <scope>NUCLEOTIDE SEQUENCE [LARGE SCALE GENOMIC DNA]</scope>
    <source>
        <strain evidence="2 3">2-15</strain>
    </source>
</reference>
<dbReference type="RefSeq" id="WP_285973585.1">
    <property type="nucleotide sequence ID" value="NZ_CP127294.1"/>
</dbReference>